<accession>A0A5M9JTX8</accession>
<sequence>MFVQPCGIRQEEKSTPEKLEVKEIKRKIRRPENLDSMVPVAPGFERTGPHTLNPSKAKRRRKKKRKKNKSYITTRPEIQKHSCSDSEHDNKSVMFGEPQPRLAIEQEYHSGSIFHPSSTPRVLVSTAPRELQYPDTLEEVASTNQSLNGINSTRTPSHRISEPKLKDLLLPYIIHNIESTEDSQPISHILETLPHQSTAVDANIYTRSQSVPTIPSSRSQAHFDENGRRHSEPDHGHWKVPSFKSILPTVLEQKNQNSTWGHDINLSESIKNHSKDVLMEDFSAVNSPNMHGHFESSDRHAEDTSSTFELSMLYDQWQRISYMRSHISARRETLRVMRGKLRSLRDDKSLADDAYFREVKMRELNMPFPRPWWPRKTLEELVCDSQKARDEYGPLEDEYNNVENDLSSQEYQLSQQEEHFYSQLQDPSRFIFTPIDSEKAKGLPEKSENLKPHESHPLVEAYLSKLGKLDILRERYDEVLDEKLNLEEQLATRQRFDMILMPENQQWLDSSQAQLDNLSSEIQVTEEEERELRQQCFSMGLVDESGEPTETSILNQEGSTFSRCPDRFDSPRENERFDRWSLEKLQISLVEVDRYANCFNIRDEVRDLWKIKQETCKESFTTVWFTDGFTNNAPKSTGLSSYHSTLQYVPCTKSSCDEFPTSHLVLSKESSQSRSRNLGSSEEEAIACVLPLSDIVSTTITV</sequence>
<feature type="region of interest" description="Disordered" evidence="2">
    <location>
        <begin position="210"/>
        <end position="239"/>
    </location>
</feature>
<feature type="compositionally biased region" description="Basic and acidic residues" evidence="2">
    <location>
        <begin position="221"/>
        <end position="237"/>
    </location>
</feature>
<evidence type="ECO:0000256" key="1">
    <source>
        <dbReference type="SAM" id="Coils"/>
    </source>
</evidence>
<dbReference type="AlphaFoldDB" id="A0A5M9JTX8"/>
<name>A0A5M9JTX8_MONFR</name>
<evidence type="ECO:0000313" key="4">
    <source>
        <dbReference type="Proteomes" id="UP000322873"/>
    </source>
</evidence>
<keyword evidence="1" id="KW-0175">Coiled coil</keyword>
<evidence type="ECO:0000313" key="3">
    <source>
        <dbReference type="EMBL" id="KAA8572080.1"/>
    </source>
</evidence>
<protein>
    <submittedName>
        <fullName evidence="3">Uncharacterized protein</fullName>
    </submittedName>
</protein>
<feature type="compositionally biased region" description="Basic residues" evidence="2">
    <location>
        <begin position="56"/>
        <end position="69"/>
    </location>
</feature>
<comment type="caution">
    <text evidence="3">The sequence shown here is derived from an EMBL/GenBank/DDBJ whole genome shotgun (WGS) entry which is preliminary data.</text>
</comment>
<dbReference type="Proteomes" id="UP000322873">
    <property type="component" value="Unassembled WGS sequence"/>
</dbReference>
<organism evidence="3 4">
    <name type="scientific">Monilinia fructicola</name>
    <name type="common">Brown rot fungus</name>
    <name type="synonym">Ciboria fructicola</name>
    <dbReference type="NCBI Taxonomy" id="38448"/>
    <lineage>
        <taxon>Eukaryota</taxon>
        <taxon>Fungi</taxon>
        <taxon>Dikarya</taxon>
        <taxon>Ascomycota</taxon>
        <taxon>Pezizomycotina</taxon>
        <taxon>Leotiomycetes</taxon>
        <taxon>Helotiales</taxon>
        <taxon>Sclerotiniaceae</taxon>
        <taxon>Monilinia</taxon>
    </lineage>
</organism>
<proteinExistence type="predicted"/>
<feature type="region of interest" description="Disordered" evidence="2">
    <location>
        <begin position="32"/>
        <end position="94"/>
    </location>
</feature>
<feature type="compositionally biased region" description="Basic and acidic residues" evidence="2">
    <location>
        <begin position="77"/>
        <end position="91"/>
    </location>
</feature>
<gene>
    <name evidence="3" type="ORF">EYC84_002005</name>
</gene>
<dbReference type="EMBL" id="VICG01000005">
    <property type="protein sequence ID" value="KAA8572080.1"/>
    <property type="molecule type" value="Genomic_DNA"/>
</dbReference>
<evidence type="ECO:0000256" key="2">
    <source>
        <dbReference type="SAM" id="MobiDB-lite"/>
    </source>
</evidence>
<reference evidence="3 4" key="1">
    <citation type="submission" date="2019-06" db="EMBL/GenBank/DDBJ databases">
        <title>Genome Sequence of the Brown Rot Fungal Pathogen Monilinia fructicola.</title>
        <authorList>
            <person name="De Miccolis Angelini R.M."/>
            <person name="Landi L."/>
            <person name="Abate D."/>
            <person name="Pollastro S."/>
            <person name="Romanazzi G."/>
            <person name="Faretra F."/>
        </authorList>
    </citation>
    <scope>NUCLEOTIDE SEQUENCE [LARGE SCALE GENOMIC DNA]</scope>
    <source>
        <strain evidence="3 4">Mfrc123</strain>
    </source>
</reference>
<dbReference type="VEuPathDB" id="FungiDB:MFRU_018g01000"/>
<feature type="coiled-coil region" evidence="1">
    <location>
        <begin position="469"/>
        <end position="535"/>
    </location>
</feature>
<feature type="compositionally biased region" description="Polar residues" evidence="2">
    <location>
        <begin position="210"/>
        <end position="220"/>
    </location>
</feature>
<keyword evidence="4" id="KW-1185">Reference proteome</keyword>